<evidence type="ECO:0000313" key="2">
    <source>
        <dbReference type="EMBL" id="CAF9940357.1"/>
    </source>
</evidence>
<name>A0A8H3J428_9LECA</name>
<protein>
    <submittedName>
        <fullName evidence="2">Uncharacterized protein</fullName>
    </submittedName>
</protein>
<reference evidence="2" key="1">
    <citation type="submission" date="2021-03" db="EMBL/GenBank/DDBJ databases">
        <authorList>
            <person name="Tagirdzhanova G."/>
        </authorList>
    </citation>
    <scope>NUCLEOTIDE SEQUENCE</scope>
</reference>
<dbReference type="AlphaFoldDB" id="A0A8H3J428"/>
<keyword evidence="3" id="KW-1185">Reference proteome</keyword>
<comment type="caution">
    <text evidence="2">The sequence shown here is derived from an EMBL/GenBank/DDBJ whole genome shotgun (WGS) entry which is preliminary data.</text>
</comment>
<evidence type="ECO:0000256" key="1">
    <source>
        <dbReference type="SAM" id="MobiDB-lite"/>
    </source>
</evidence>
<proteinExistence type="predicted"/>
<sequence length="53" mass="5967">MGGFCLATPSGLRQQLDHNDLKDTLESAKRGTHPPEWLSELKKVEEDHINDHA</sequence>
<feature type="non-terminal residue" evidence="2">
    <location>
        <position position="53"/>
    </location>
</feature>
<accession>A0A8H3J428</accession>
<evidence type="ECO:0000313" key="3">
    <source>
        <dbReference type="Proteomes" id="UP000664203"/>
    </source>
</evidence>
<organism evidence="2 3">
    <name type="scientific">Alectoria fallacina</name>
    <dbReference type="NCBI Taxonomy" id="1903189"/>
    <lineage>
        <taxon>Eukaryota</taxon>
        <taxon>Fungi</taxon>
        <taxon>Dikarya</taxon>
        <taxon>Ascomycota</taxon>
        <taxon>Pezizomycotina</taxon>
        <taxon>Lecanoromycetes</taxon>
        <taxon>OSLEUM clade</taxon>
        <taxon>Lecanoromycetidae</taxon>
        <taxon>Lecanorales</taxon>
        <taxon>Lecanorineae</taxon>
        <taxon>Parmeliaceae</taxon>
        <taxon>Alectoria</taxon>
    </lineage>
</organism>
<gene>
    <name evidence="2" type="ORF">ALECFALPRED_008527</name>
</gene>
<dbReference type="EMBL" id="CAJPDR010000598">
    <property type="protein sequence ID" value="CAF9940357.1"/>
    <property type="molecule type" value="Genomic_DNA"/>
</dbReference>
<feature type="compositionally biased region" description="Basic and acidic residues" evidence="1">
    <location>
        <begin position="39"/>
        <end position="53"/>
    </location>
</feature>
<feature type="region of interest" description="Disordered" evidence="1">
    <location>
        <begin position="25"/>
        <end position="53"/>
    </location>
</feature>
<dbReference type="Proteomes" id="UP000664203">
    <property type="component" value="Unassembled WGS sequence"/>
</dbReference>